<feature type="domain" description="NAD(P)-binding" evidence="1">
    <location>
        <begin position="6"/>
        <end position="180"/>
    </location>
</feature>
<sequence length="282" mass="29621">MIVVTGATGQLGRLALAALRERVPDTEVVAAVRNPAKAADLGVEVREADYDRPETLPSAFAGADRVLFISGSEVGRRVPQHAAVVVAAKEAGAGHLVYTSAPKADTSPLILAPEHRETERIIRESGLPFTFLRNNWYTENYEQNIRQAAETGVYLGSAGEGRVASAPRADYAEAAAVVLTSAGHEGRVYELSGDTAWSYADLAAEISAAAGREVGYRDVSPEEHRAALASAGLPDAVVDLVVGLDADTRQGLLAGTTGELKALLGRPTTPLADSVREILARG</sequence>
<evidence type="ECO:0000313" key="3">
    <source>
        <dbReference type="Proteomes" id="UP000238362"/>
    </source>
</evidence>
<dbReference type="SUPFAM" id="SSF51735">
    <property type="entry name" value="NAD(P)-binding Rossmann-fold domains"/>
    <property type="match status" value="1"/>
</dbReference>
<protein>
    <submittedName>
        <fullName evidence="2">NAD(P)H dehydrogenase (Quinone)</fullName>
    </submittedName>
</protein>
<dbReference type="RefSeq" id="WP_106177354.1">
    <property type="nucleotide sequence ID" value="NZ_PVNH01000002.1"/>
</dbReference>
<gene>
    <name evidence="2" type="ORF">B0I33_102367</name>
</gene>
<reference evidence="2 3" key="1">
    <citation type="submission" date="2018-03" db="EMBL/GenBank/DDBJ databases">
        <title>Genomic Encyclopedia of Type Strains, Phase III (KMG-III): the genomes of soil and plant-associated and newly described type strains.</title>
        <authorList>
            <person name="Whitman W."/>
        </authorList>
    </citation>
    <scope>NUCLEOTIDE SEQUENCE [LARGE SCALE GENOMIC DNA]</scope>
    <source>
        <strain evidence="2 3">CGMCC 4.7125</strain>
    </source>
</reference>
<dbReference type="InterPro" id="IPR036291">
    <property type="entry name" value="NAD(P)-bd_dom_sf"/>
</dbReference>
<comment type="caution">
    <text evidence="2">The sequence shown here is derived from an EMBL/GenBank/DDBJ whole genome shotgun (WGS) entry which is preliminary data.</text>
</comment>
<dbReference type="EMBL" id="PVNH01000002">
    <property type="protein sequence ID" value="PRX50248.1"/>
    <property type="molecule type" value="Genomic_DNA"/>
</dbReference>
<dbReference type="Pfam" id="PF13460">
    <property type="entry name" value="NAD_binding_10"/>
    <property type="match status" value="1"/>
</dbReference>
<dbReference type="InterPro" id="IPR052718">
    <property type="entry name" value="NmrA-type_oxidoreductase"/>
</dbReference>
<evidence type="ECO:0000259" key="1">
    <source>
        <dbReference type="Pfam" id="PF13460"/>
    </source>
</evidence>
<accession>A0A2T0M0Y9</accession>
<dbReference type="OrthoDB" id="5510591at2"/>
<dbReference type="InterPro" id="IPR016040">
    <property type="entry name" value="NAD(P)-bd_dom"/>
</dbReference>
<dbReference type="PANTHER" id="PTHR47129:SF1">
    <property type="entry name" value="NMRA-LIKE DOMAIN-CONTAINING PROTEIN"/>
    <property type="match status" value="1"/>
</dbReference>
<evidence type="ECO:0000313" key="2">
    <source>
        <dbReference type="EMBL" id="PRX50248.1"/>
    </source>
</evidence>
<dbReference type="PANTHER" id="PTHR47129">
    <property type="entry name" value="QUINONE OXIDOREDUCTASE 2"/>
    <property type="match status" value="1"/>
</dbReference>
<dbReference type="CDD" id="cd05269">
    <property type="entry name" value="TMR_SDR_a"/>
    <property type="match status" value="1"/>
</dbReference>
<organism evidence="2 3">
    <name type="scientific">Prauserella shujinwangii</name>
    <dbReference type="NCBI Taxonomy" id="1453103"/>
    <lineage>
        <taxon>Bacteria</taxon>
        <taxon>Bacillati</taxon>
        <taxon>Actinomycetota</taxon>
        <taxon>Actinomycetes</taxon>
        <taxon>Pseudonocardiales</taxon>
        <taxon>Pseudonocardiaceae</taxon>
        <taxon>Prauserella</taxon>
    </lineage>
</organism>
<dbReference type="Proteomes" id="UP000238362">
    <property type="component" value="Unassembled WGS sequence"/>
</dbReference>
<proteinExistence type="predicted"/>
<dbReference type="Gene3D" id="3.40.50.720">
    <property type="entry name" value="NAD(P)-binding Rossmann-like Domain"/>
    <property type="match status" value="1"/>
</dbReference>
<keyword evidence="3" id="KW-1185">Reference proteome</keyword>
<dbReference type="Gene3D" id="3.90.25.10">
    <property type="entry name" value="UDP-galactose 4-epimerase, domain 1"/>
    <property type="match status" value="1"/>
</dbReference>
<dbReference type="AlphaFoldDB" id="A0A2T0M0Y9"/>
<name>A0A2T0M0Y9_9PSEU</name>